<dbReference type="STRING" id="390242.SAMN04488024_10219"/>
<dbReference type="Proteomes" id="UP000199455">
    <property type="component" value="Unassembled WGS sequence"/>
</dbReference>
<evidence type="ECO:0000313" key="2">
    <source>
        <dbReference type="Proteomes" id="UP000199455"/>
    </source>
</evidence>
<dbReference type="AlphaFoldDB" id="A0A1G6LFP2"/>
<sequence length="41" mass="4820">MLMILSKPLITFVVKEYLFDTCLTAQDNYKTVLGYFEIDLE</sequence>
<proteinExistence type="predicted"/>
<name>A0A1G6LFP2_9SPHI</name>
<reference evidence="2" key="1">
    <citation type="submission" date="2016-10" db="EMBL/GenBank/DDBJ databases">
        <authorList>
            <person name="Varghese N."/>
            <person name="Submissions S."/>
        </authorList>
    </citation>
    <scope>NUCLEOTIDE SEQUENCE [LARGE SCALE GENOMIC DNA]</scope>
    <source>
        <strain evidence="2">DSM 18609</strain>
    </source>
</reference>
<protein>
    <submittedName>
        <fullName evidence="1">Uncharacterized protein</fullName>
    </submittedName>
</protein>
<evidence type="ECO:0000313" key="1">
    <source>
        <dbReference type="EMBL" id="SDC42088.1"/>
    </source>
</evidence>
<dbReference type="EMBL" id="FMZH01000002">
    <property type="protein sequence ID" value="SDC42088.1"/>
    <property type="molecule type" value="Genomic_DNA"/>
</dbReference>
<organism evidence="1 2">
    <name type="scientific">Pedobacter soli</name>
    <dbReference type="NCBI Taxonomy" id="390242"/>
    <lineage>
        <taxon>Bacteria</taxon>
        <taxon>Pseudomonadati</taxon>
        <taxon>Bacteroidota</taxon>
        <taxon>Sphingobacteriia</taxon>
        <taxon>Sphingobacteriales</taxon>
        <taxon>Sphingobacteriaceae</taxon>
        <taxon>Pedobacter</taxon>
    </lineage>
</organism>
<keyword evidence="2" id="KW-1185">Reference proteome</keyword>
<accession>A0A1G6LFP2</accession>
<gene>
    <name evidence="1" type="ORF">SAMN04488024_10219</name>
</gene>